<dbReference type="Proteomes" id="UP000177370">
    <property type="component" value="Unassembled WGS sequence"/>
</dbReference>
<evidence type="ECO:0000313" key="1">
    <source>
        <dbReference type="EMBL" id="OGI65115.1"/>
    </source>
</evidence>
<dbReference type="AlphaFoldDB" id="A0A1F6V656"/>
<protein>
    <recommendedName>
        <fullName evidence="3">Serine hydrolase family protein</fullName>
    </recommendedName>
</protein>
<accession>A0A1F6V656</accession>
<dbReference type="GO" id="GO:0016787">
    <property type="term" value="F:hydrolase activity"/>
    <property type="evidence" value="ECO:0007669"/>
    <property type="project" value="InterPro"/>
</dbReference>
<dbReference type="InterPro" id="IPR010662">
    <property type="entry name" value="RBBP9/YdeN"/>
</dbReference>
<name>A0A1F6V656_9BACT</name>
<proteinExistence type="predicted"/>
<organism evidence="1 2">
    <name type="scientific">Candidatus Nomurabacteria bacterium RIFCSPHIGHO2_01_FULL_40_24b</name>
    <dbReference type="NCBI Taxonomy" id="1801739"/>
    <lineage>
        <taxon>Bacteria</taxon>
        <taxon>Candidatus Nomuraibacteriota</taxon>
    </lineage>
</organism>
<dbReference type="PANTHER" id="PTHR15394:SF3">
    <property type="entry name" value="SERINE HYDROLASE RBBP9"/>
    <property type="match status" value="1"/>
</dbReference>
<dbReference type="InterPro" id="IPR029058">
    <property type="entry name" value="AB_hydrolase_fold"/>
</dbReference>
<sequence length="163" mass="18478">MKQKLEEKGCRVFVPKFPTPEGQSLDAWFKVLEDYRQYIDENSIFIGHSLGCMFSLRVLEKLGHKVRGVFLVAGMVGIKPIVNYTTDYAFGGFDFDFEIIRKKSDHFTVFHSDNDPYVGLANGEKLAEYLGVSLTFIPNAGHFNAKAGYLTFPDLLEKVKNIL</sequence>
<dbReference type="SUPFAM" id="SSF53474">
    <property type="entry name" value="alpha/beta-Hydrolases"/>
    <property type="match status" value="1"/>
</dbReference>
<evidence type="ECO:0008006" key="3">
    <source>
        <dbReference type="Google" id="ProtNLM"/>
    </source>
</evidence>
<evidence type="ECO:0000313" key="2">
    <source>
        <dbReference type="Proteomes" id="UP000177370"/>
    </source>
</evidence>
<gene>
    <name evidence="1" type="ORF">A2647_04150</name>
</gene>
<dbReference type="Pfam" id="PF06821">
    <property type="entry name" value="Ser_hydrolase"/>
    <property type="match status" value="1"/>
</dbReference>
<dbReference type="PANTHER" id="PTHR15394">
    <property type="entry name" value="SERINE HYDROLASE RBBP9"/>
    <property type="match status" value="1"/>
</dbReference>
<dbReference type="EMBL" id="MFTP01000022">
    <property type="protein sequence ID" value="OGI65115.1"/>
    <property type="molecule type" value="Genomic_DNA"/>
</dbReference>
<dbReference type="Gene3D" id="3.40.50.1820">
    <property type="entry name" value="alpha/beta hydrolase"/>
    <property type="match status" value="1"/>
</dbReference>
<reference evidence="1 2" key="1">
    <citation type="journal article" date="2016" name="Nat. Commun.">
        <title>Thousands of microbial genomes shed light on interconnected biogeochemical processes in an aquifer system.</title>
        <authorList>
            <person name="Anantharaman K."/>
            <person name="Brown C.T."/>
            <person name="Hug L.A."/>
            <person name="Sharon I."/>
            <person name="Castelle C.J."/>
            <person name="Probst A.J."/>
            <person name="Thomas B.C."/>
            <person name="Singh A."/>
            <person name="Wilkins M.J."/>
            <person name="Karaoz U."/>
            <person name="Brodie E.L."/>
            <person name="Williams K.H."/>
            <person name="Hubbard S.S."/>
            <person name="Banfield J.F."/>
        </authorList>
    </citation>
    <scope>NUCLEOTIDE SEQUENCE [LARGE SCALE GENOMIC DNA]</scope>
</reference>
<comment type="caution">
    <text evidence="1">The sequence shown here is derived from an EMBL/GenBank/DDBJ whole genome shotgun (WGS) entry which is preliminary data.</text>
</comment>